<organism evidence="1 2">
    <name type="scientific">Ligilactobacillus ruminis DSM 20403 = NBRC 102161</name>
    <dbReference type="NCBI Taxonomy" id="1423798"/>
    <lineage>
        <taxon>Bacteria</taxon>
        <taxon>Bacillati</taxon>
        <taxon>Bacillota</taxon>
        <taxon>Bacilli</taxon>
        <taxon>Lactobacillales</taxon>
        <taxon>Lactobacillaceae</taxon>
        <taxon>Ligilactobacillus</taxon>
    </lineage>
</organism>
<sequence length="308" mass="35633">MRIGNRIFPYPVLNANTDLTNYLDCSKFYFEFETTSEGQVIVENGFIQFKGLHFILKNRELNDLYQKGKIKAAFVLECSSSAYRKSFPLGLEPKDLKIEACDLNGTVSASAYLYANCDIRKYSNREFNDIYRNYKFDLDKFDILAVDDGGSFRVNVDPTEDNKVSSIFTVVRDERDDEIVAVDCESRKIVIRLPRPYYEQYCKMKRMNDYNNISFAMLAVPALTSCLSEIRKSDFESLDDLIENYTWMDSVQKAYKHVTGKEFDLDILKKEQPFKIAQILLNHSSCKGIKSFGEMISGTMEESVEEYE</sequence>
<protein>
    <submittedName>
        <fullName evidence="1">Uncharacterized protein</fullName>
    </submittedName>
</protein>
<evidence type="ECO:0000313" key="2">
    <source>
        <dbReference type="Proteomes" id="UP000182635"/>
    </source>
</evidence>
<dbReference type="EMBL" id="FOPI01000041">
    <property type="protein sequence ID" value="SFG57115.1"/>
    <property type="molecule type" value="Genomic_DNA"/>
</dbReference>
<reference evidence="2" key="1">
    <citation type="submission" date="2016-10" db="EMBL/GenBank/DDBJ databases">
        <authorList>
            <person name="Varghese N."/>
            <person name="Submissions S."/>
        </authorList>
    </citation>
    <scope>NUCLEOTIDE SEQUENCE [LARGE SCALE GENOMIC DNA]</scope>
    <source>
        <strain evidence="2">DSM 20403</strain>
    </source>
</reference>
<dbReference type="AlphaFoldDB" id="A0A1I2SW38"/>
<gene>
    <name evidence="1" type="ORF">SAMN02910432_01888</name>
</gene>
<dbReference type="Proteomes" id="UP000182635">
    <property type="component" value="Unassembled WGS sequence"/>
</dbReference>
<dbReference type="RefSeq" id="WP_046922575.1">
    <property type="nucleotide sequence ID" value="NZ_AYYL01000042.1"/>
</dbReference>
<accession>A0A1I2SW38</accession>
<name>A0A1I2SW38_9LACO</name>
<proteinExistence type="predicted"/>
<evidence type="ECO:0000313" key="1">
    <source>
        <dbReference type="EMBL" id="SFG57115.1"/>
    </source>
</evidence>
<dbReference type="OrthoDB" id="2339732at2"/>